<evidence type="ECO:0000256" key="2">
    <source>
        <dbReference type="RuleBase" id="RU000363"/>
    </source>
</evidence>
<comment type="similarity">
    <text evidence="1 2">Belongs to the short-chain dehydrogenases/reductases (SDR) family.</text>
</comment>
<evidence type="ECO:0000313" key="4">
    <source>
        <dbReference type="Proteomes" id="UP001500367"/>
    </source>
</evidence>
<organism evidence="3 4">
    <name type="scientific">Flavobacterium cheonanense</name>
    <dbReference type="NCBI Taxonomy" id="706183"/>
    <lineage>
        <taxon>Bacteria</taxon>
        <taxon>Pseudomonadati</taxon>
        <taxon>Bacteroidota</taxon>
        <taxon>Flavobacteriia</taxon>
        <taxon>Flavobacteriales</taxon>
        <taxon>Flavobacteriaceae</taxon>
        <taxon>Flavobacterium</taxon>
    </lineage>
</organism>
<dbReference type="RefSeq" id="WP_344817337.1">
    <property type="nucleotide sequence ID" value="NZ_BAABCT010000012.1"/>
</dbReference>
<evidence type="ECO:0000256" key="1">
    <source>
        <dbReference type="ARBA" id="ARBA00006484"/>
    </source>
</evidence>
<dbReference type="Proteomes" id="UP001500367">
    <property type="component" value="Unassembled WGS sequence"/>
</dbReference>
<accession>A0ABP7W407</accession>
<dbReference type="NCBIfam" id="NF005559">
    <property type="entry name" value="PRK07231.1"/>
    <property type="match status" value="1"/>
</dbReference>
<dbReference type="Gene3D" id="3.40.50.720">
    <property type="entry name" value="NAD(P)-binding Rossmann-like Domain"/>
    <property type="match status" value="1"/>
</dbReference>
<protein>
    <submittedName>
        <fullName evidence="3">SDR family NAD(P)-dependent oxidoreductase</fullName>
    </submittedName>
</protein>
<dbReference type="InterPro" id="IPR036291">
    <property type="entry name" value="NAD(P)-bd_dom_sf"/>
</dbReference>
<sequence>MEERLLENKICLVTGASKGIGKAIATMLAKKGAIVYAVAREIDHLEDWAIELSNSYNTRVIPLCFDVTDYEIVKKQILEIKTKEGQIDVLVNNAGMVTYEMIPMINMNQFKQMWEVNVTSVLFLTQLVSRIMSRQKKGSIINISSLVGEKGASGQTAYATTKGAVIALTKSAAKELAPLGIRVNAIAPGMVATDRFLNEMESRFKNKTDAIGMGRLAEPDEIAELSVFLASDASAYITGQIIGIDGSIVF</sequence>
<evidence type="ECO:0000313" key="3">
    <source>
        <dbReference type="EMBL" id="GAA4080609.1"/>
    </source>
</evidence>
<comment type="caution">
    <text evidence="3">The sequence shown here is derived from an EMBL/GenBank/DDBJ whole genome shotgun (WGS) entry which is preliminary data.</text>
</comment>
<name>A0ABP7W407_9FLAO</name>
<gene>
    <name evidence="3" type="ORF">GCM10022389_28400</name>
</gene>
<proteinExistence type="inferred from homology"/>
<keyword evidence="4" id="KW-1185">Reference proteome</keyword>
<dbReference type="PRINTS" id="PR00081">
    <property type="entry name" value="GDHRDH"/>
</dbReference>
<dbReference type="CDD" id="cd05233">
    <property type="entry name" value="SDR_c"/>
    <property type="match status" value="1"/>
</dbReference>
<dbReference type="SUPFAM" id="SSF51735">
    <property type="entry name" value="NAD(P)-binding Rossmann-fold domains"/>
    <property type="match status" value="1"/>
</dbReference>
<dbReference type="PRINTS" id="PR00080">
    <property type="entry name" value="SDRFAMILY"/>
</dbReference>
<dbReference type="InterPro" id="IPR020904">
    <property type="entry name" value="Sc_DH/Rdtase_CS"/>
</dbReference>
<dbReference type="PANTHER" id="PTHR42760">
    <property type="entry name" value="SHORT-CHAIN DEHYDROGENASES/REDUCTASES FAMILY MEMBER"/>
    <property type="match status" value="1"/>
</dbReference>
<dbReference type="InterPro" id="IPR002347">
    <property type="entry name" value="SDR_fam"/>
</dbReference>
<dbReference type="EMBL" id="BAABCT010000012">
    <property type="protein sequence ID" value="GAA4080609.1"/>
    <property type="molecule type" value="Genomic_DNA"/>
</dbReference>
<dbReference type="Pfam" id="PF00106">
    <property type="entry name" value="adh_short"/>
    <property type="match status" value="1"/>
</dbReference>
<dbReference type="PROSITE" id="PS00061">
    <property type="entry name" value="ADH_SHORT"/>
    <property type="match status" value="1"/>
</dbReference>
<reference evidence="4" key="1">
    <citation type="journal article" date="2019" name="Int. J. Syst. Evol. Microbiol.">
        <title>The Global Catalogue of Microorganisms (GCM) 10K type strain sequencing project: providing services to taxonomists for standard genome sequencing and annotation.</title>
        <authorList>
            <consortium name="The Broad Institute Genomics Platform"/>
            <consortium name="The Broad Institute Genome Sequencing Center for Infectious Disease"/>
            <person name="Wu L."/>
            <person name="Ma J."/>
        </authorList>
    </citation>
    <scope>NUCLEOTIDE SEQUENCE [LARGE SCALE GENOMIC DNA]</scope>
    <source>
        <strain evidence="4">JCM 17069</strain>
    </source>
</reference>